<dbReference type="PRINTS" id="PR00046">
    <property type="entry name" value="SIGMA70FCT"/>
</dbReference>
<keyword evidence="3 6" id="KW-0731">Sigma factor</keyword>
<dbReference type="FunFam" id="1.10.601.10:FF:000001">
    <property type="entry name" value="RNA polymerase sigma factor SigA"/>
    <property type="match status" value="1"/>
</dbReference>
<dbReference type="InterPro" id="IPR007627">
    <property type="entry name" value="RNA_pol_sigma70_r2"/>
</dbReference>
<dbReference type="InterPro" id="IPR014284">
    <property type="entry name" value="RNA_pol_sigma-70_dom"/>
</dbReference>
<dbReference type="InterPro" id="IPR013324">
    <property type="entry name" value="RNA_pol_sigma_r3/r4-like"/>
</dbReference>
<reference evidence="9" key="1">
    <citation type="submission" date="2019-11" db="EMBL/GenBank/DDBJ databases">
        <authorList>
            <person name="Feng L."/>
        </authorList>
    </citation>
    <scope>NUCLEOTIDE SEQUENCE</scope>
    <source>
        <strain evidence="9">IbartlettiiLFYP30</strain>
    </source>
</reference>
<proteinExistence type="inferred from homology"/>
<dbReference type="SUPFAM" id="SSF88659">
    <property type="entry name" value="Sigma3 and sigma4 domains of RNA polymerase sigma factors"/>
    <property type="match status" value="2"/>
</dbReference>
<dbReference type="AlphaFoldDB" id="A0A6N3FS96"/>
<dbReference type="InterPro" id="IPR009042">
    <property type="entry name" value="RNA_pol_sigma70_r1_2"/>
</dbReference>
<comment type="function">
    <text evidence="6">Sigma factors are initiation factors that promote the attachment of RNA polymerase to specific initiation sites and are then released.</text>
</comment>
<dbReference type="SUPFAM" id="SSF88946">
    <property type="entry name" value="Sigma2 domain of RNA polymerase sigma factors"/>
    <property type="match status" value="1"/>
</dbReference>
<dbReference type="PANTHER" id="PTHR30603">
    <property type="entry name" value="RNA POLYMERASE SIGMA FACTOR RPO"/>
    <property type="match status" value="1"/>
</dbReference>
<evidence type="ECO:0000256" key="6">
    <source>
        <dbReference type="RuleBase" id="RU362124"/>
    </source>
</evidence>
<evidence type="ECO:0000259" key="8">
    <source>
        <dbReference type="PROSITE" id="PS00716"/>
    </source>
</evidence>
<dbReference type="InterPro" id="IPR036388">
    <property type="entry name" value="WH-like_DNA-bd_sf"/>
</dbReference>
<dbReference type="GO" id="GO:0003677">
    <property type="term" value="F:DNA binding"/>
    <property type="evidence" value="ECO:0007669"/>
    <property type="project" value="UniProtKB-KW"/>
</dbReference>
<dbReference type="RefSeq" id="WP_156531257.1">
    <property type="nucleotide sequence ID" value="NZ_CACRUE010000045.1"/>
</dbReference>
<name>A0A6N3FS96_9FIRM</name>
<dbReference type="PROSITE" id="PS00716">
    <property type="entry name" value="SIGMA70_2"/>
    <property type="match status" value="1"/>
</dbReference>
<dbReference type="InterPro" id="IPR050239">
    <property type="entry name" value="Sigma-70_RNA_pol_init_factors"/>
</dbReference>
<dbReference type="Pfam" id="PF04539">
    <property type="entry name" value="Sigma70_r3"/>
    <property type="match status" value="1"/>
</dbReference>
<evidence type="ECO:0000256" key="2">
    <source>
        <dbReference type="ARBA" id="ARBA00023015"/>
    </source>
</evidence>
<dbReference type="PANTHER" id="PTHR30603:SF60">
    <property type="entry name" value="RNA POLYMERASE SIGMA FACTOR RPOD"/>
    <property type="match status" value="1"/>
</dbReference>
<dbReference type="CDD" id="cd06171">
    <property type="entry name" value="Sigma70_r4"/>
    <property type="match status" value="1"/>
</dbReference>
<comment type="similarity">
    <text evidence="1 6">Belongs to the sigma-70 factor family.</text>
</comment>
<keyword evidence="4 6" id="KW-0238">DNA-binding</keyword>
<dbReference type="InterPro" id="IPR000943">
    <property type="entry name" value="RNA_pol_sigma70"/>
</dbReference>
<feature type="domain" description="RNA polymerase sigma-70" evidence="8">
    <location>
        <begin position="263"/>
        <end position="289"/>
    </location>
</feature>
<evidence type="ECO:0000256" key="3">
    <source>
        <dbReference type="ARBA" id="ARBA00023082"/>
    </source>
</evidence>
<evidence type="ECO:0000259" key="7">
    <source>
        <dbReference type="PROSITE" id="PS00715"/>
    </source>
</evidence>
<evidence type="ECO:0000256" key="5">
    <source>
        <dbReference type="ARBA" id="ARBA00023163"/>
    </source>
</evidence>
<dbReference type="Gene3D" id="1.10.10.10">
    <property type="entry name" value="Winged helix-like DNA-binding domain superfamily/Winged helix DNA-binding domain"/>
    <property type="match status" value="2"/>
</dbReference>
<dbReference type="InterPro" id="IPR007624">
    <property type="entry name" value="RNA_pol_sigma70_r3"/>
</dbReference>
<dbReference type="Pfam" id="PF04542">
    <property type="entry name" value="Sigma70_r2"/>
    <property type="match status" value="1"/>
</dbReference>
<organism evidence="9">
    <name type="scientific">Intestinibacter bartlettii</name>
    <dbReference type="NCBI Taxonomy" id="261299"/>
    <lineage>
        <taxon>Bacteria</taxon>
        <taxon>Bacillati</taxon>
        <taxon>Bacillota</taxon>
        <taxon>Clostridia</taxon>
        <taxon>Peptostreptococcales</taxon>
        <taxon>Peptostreptococcaceae</taxon>
        <taxon>Intestinibacter</taxon>
    </lineage>
</organism>
<dbReference type="InterPro" id="IPR013325">
    <property type="entry name" value="RNA_pol_sigma_r2"/>
</dbReference>
<dbReference type="Gene3D" id="1.10.601.10">
    <property type="entry name" value="RNA Polymerase Primary Sigma Factor"/>
    <property type="match status" value="2"/>
</dbReference>
<evidence type="ECO:0000256" key="1">
    <source>
        <dbReference type="ARBA" id="ARBA00007788"/>
    </source>
</evidence>
<dbReference type="EMBL" id="CACRUE010000045">
    <property type="protein sequence ID" value="VYU54851.1"/>
    <property type="molecule type" value="Genomic_DNA"/>
</dbReference>
<feature type="domain" description="RNA polymerase sigma-70" evidence="7">
    <location>
        <begin position="94"/>
        <end position="107"/>
    </location>
</feature>
<protein>
    <recommendedName>
        <fullName evidence="6">RNA polymerase sigma factor</fullName>
    </recommendedName>
</protein>
<accession>A0A6N3FS96</accession>
<evidence type="ECO:0000313" key="9">
    <source>
        <dbReference type="EMBL" id="VYU54851.1"/>
    </source>
</evidence>
<dbReference type="GO" id="GO:0016987">
    <property type="term" value="F:sigma factor activity"/>
    <property type="evidence" value="ECO:0007669"/>
    <property type="project" value="UniProtKB-KW"/>
</dbReference>
<dbReference type="Pfam" id="PF04545">
    <property type="entry name" value="Sigma70_r4"/>
    <property type="match status" value="1"/>
</dbReference>
<keyword evidence="2 6" id="KW-0805">Transcription regulation</keyword>
<dbReference type="PROSITE" id="PS00715">
    <property type="entry name" value="SIGMA70_1"/>
    <property type="match status" value="1"/>
</dbReference>
<dbReference type="InterPro" id="IPR007630">
    <property type="entry name" value="RNA_pol_sigma70_r4"/>
</dbReference>
<sequence length="306" mass="35006">MMLNNNSIGINKVKESDISLEGNSNNLVKLDDSMKIYLKEIGKIPLLSRQEELDIAKRICEGDEVAKKILVESNLRLVVSIARKYARKEMAMLDLIQEGTLGLIRAAEKFDYTKGFKFSTYATWWIKQGITRAIADQSRTIRVPVHMVEKINKVSTISSQLAKELGREPKPEEIAKRMHVPVEKVVQVIRISQRPQSIESTIGQEDDTELEQVIPDKEAHSPEEIVTRSLLKDQIEYVLDTLSEREKGVIKLRFGLGDGEKKTLEEVGRAFNVTRERARQIEKKALRKLAHPSRSNKLLDYYYDIC</sequence>
<keyword evidence="5 6" id="KW-0804">Transcription</keyword>
<dbReference type="Pfam" id="PF00140">
    <property type="entry name" value="Sigma70_r1_2"/>
    <property type="match status" value="1"/>
</dbReference>
<gene>
    <name evidence="9" type="primary">sigA_2</name>
    <name evidence="9" type="ORF">IBLFYP30_00541</name>
</gene>
<evidence type="ECO:0000256" key="4">
    <source>
        <dbReference type="ARBA" id="ARBA00023125"/>
    </source>
</evidence>
<dbReference type="PIRSF" id="PIRSF000770">
    <property type="entry name" value="RNA_pol_sigma-SigE/K"/>
    <property type="match status" value="1"/>
</dbReference>
<dbReference type="NCBIfam" id="TIGR02937">
    <property type="entry name" value="sigma70-ECF"/>
    <property type="match status" value="1"/>
</dbReference>
<dbReference type="GO" id="GO:0006352">
    <property type="term" value="P:DNA-templated transcription initiation"/>
    <property type="evidence" value="ECO:0007669"/>
    <property type="project" value="InterPro"/>
</dbReference>